<sequence>MVLKRIETIFDAEPGTPEGDELEKLVTWVEAYEEKHFPF</sequence>
<keyword evidence="2" id="KW-1185">Reference proteome</keyword>
<dbReference type="Proteomes" id="UP000003579">
    <property type="component" value="Unassembled WGS sequence"/>
</dbReference>
<protein>
    <recommendedName>
        <fullName evidence="3">Transcriptional regulator</fullName>
    </recommendedName>
</protein>
<dbReference type="EMBL" id="ADBS01000001">
    <property type="protein sequence ID" value="EEZ40729.1"/>
    <property type="molecule type" value="Genomic_DNA"/>
</dbReference>
<gene>
    <name evidence="1" type="ORF">VDA_001761</name>
</gene>
<dbReference type="AlphaFoldDB" id="D0YXM0"/>
<accession>D0YXM0</accession>
<evidence type="ECO:0000313" key="1">
    <source>
        <dbReference type="EMBL" id="EEZ40729.1"/>
    </source>
</evidence>
<evidence type="ECO:0000313" key="2">
    <source>
        <dbReference type="Proteomes" id="UP000003579"/>
    </source>
</evidence>
<proteinExistence type="predicted"/>
<name>D0YXM0_PHODD</name>
<evidence type="ECO:0008006" key="3">
    <source>
        <dbReference type="Google" id="ProtNLM"/>
    </source>
</evidence>
<reference evidence="1 2" key="1">
    <citation type="submission" date="2009-11" db="EMBL/GenBank/DDBJ databases">
        <authorList>
            <consortium name="Los Alamos National Laboratory (LANL)"/>
            <consortium name="National Microbial Pathogen Data Resource (NMPDR)"/>
            <person name="Munk A.C."/>
            <person name="Tapia R."/>
            <person name="Green L."/>
            <person name="Rogers Y."/>
            <person name="Detter J.C."/>
            <person name="Bruce D."/>
            <person name="Brettin T.S."/>
            <person name="Colwell R."/>
            <person name="Huq A."/>
            <person name="Grim C.J."/>
            <person name="Hasan N.A."/>
            <person name="Vonstein V."/>
            <person name="Bartels D."/>
        </authorList>
    </citation>
    <scope>NUCLEOTIDE SEQUENCE [LARGE SCALE GENOMIC DNA]</scope>
    <source>
        <strain evidence="1 2">CIP 102761</strain>
    </source>
</reference>
<organism evidence="1 2">
    <name type="scientific">Photobacterium damselae subsp. damselae CIP 102761</name>
    <dbReference type="NCBI Taxonomy" id="675817"/>
    <lineage>
        <taxon>Bacteria</taxon>
        <taxon>Pseudomonadati</taxon>
        <taxon>Pseudomonadota</taxon>
        <taxon>Gammaproteobacteria</taxon>
        <taxon>Vibrionales</taxon>
        <taxon>Vibrionaceae</taxon>
        <taxon>Photobacterium</taxon>
    </lineage>
</organism>
<dbReference type="eggNOG" id="ENOG5031NTN">
    <property type="taxonomic scope" value="Bacteria"/>
</dbReference>